<sequence>MTQDVEAGTVEVNGLPMRVWRKGAGPAIGFFAGYGGLPRWIPFLDALAAHRTVIVPSLPGFPGGERGHAALDTHLDWVVAARQLLVGAGLDGADLIGSSVGGALAAEMAALWPGSVRRLALIAPFGLYDAADPPADPWAQRGDRIAALMCAEPANWTALKAPPGGANSIDWPIEQTRANEAAARLLWPLGNTRLEKRLGLITAPTMLLWGAADRVMPASYARRIRERLRAPSELVTIPGAGHLAELDQPDAVAAAILRWCAN</sequence>
<dbReference type="PANTHER" id="PTHR46438:SF11">
    <property type="entry name" value="LIPASE-RELATED"/>
    <property type="match status" value="1"/>
</dbReference>
<gene>
    <name evidence="2" type="ORF">Asru_0659_05</name>
</gene>
<dbReference type="InterPro" id="IPR000073">
    <property type="entry name" value="AB_hydrolase_1"/>
</dbReference>
<protein>
    <recommendedName>
        <fullName evidence="1">AB hydrolase-1 domain-containing protein</fullName>
    </recommendedName>
</protein>
<evidence type="ECO:0000313" key="2">
    <source>
        <dbReference type="EMBL" id="GAN78157.1"/>
    </source>
</evidence>
<dbReference type="EMBL" id="BANB01000658">
    <property type="protein sequence ID" value="GAN78157.1"/>
    <property type="molecule type" value="Genomic_DNA"/>
</dbReference>
<evidence type="ECO:0000259" key="1">
    <source>
        <dbReference type="Pfam" id="PF12697"/>
    </source>
</evidence>
<feature type="domain" description="AB hydrolase-1" evidence="1">
    <location>
        <begin position="40"/>
        <end position="255"/>
    </location>
</feature>
<organism evidence="2 3">
    <name type="scientific">Acidisphaera rubrifaciens HS-AP3</name>
    <dbReference type="NCBI Taxonomy" id="1231350"/>
    <lineage>
        <taxon>Bacteria</taxon>
        <taxon>Pseudomonadati</taxon>
        <taxon>Pseudomonadota</taxon>
        <taxon>Alphaproteobacteria</taxon>
        <taxon>Acetobacterales</taxon>
        <taxon>Acetobacteraceae</taxon>
        <taxon>Acidisphaera</taxon>
    </lineage>
</organism>
<dbReference type="Pfam" id="PF12697">
    <property type="entry name" value="Abhydrolase_6"/>
    <property type="match status" value="1"/>
</dbReference>
<dbReference type="PANTHER" id="PTHR46438">
    <property type="entry name" value="ALPHA/BETA-HYDROLASES SUPERFAMILY PROTEIN"/>
    <property type="match status" value="1"/>
</dbReference>
<dbReference type="Gene3D" id="3.40.50.1820">
    <property type="entry name" value="alpha/beta hydrolase"/>
    <property type="match status" value="1"/>
</dbReference>
<accession>A0A0D6P926</accession>
<dbReference type="RefSeq" id="WP_048862603.1">
    <property type="nucleotide sequence ID" value="NZ_BANB01000658.1"/>
</dbReference>
<dbReference type="OrthoDB" id="9799612at2"/>
<dbReference type="SUPFAM" id="SSF53474">
    <property type="entry name" value="alpha/beta-Hydrolases"/>
    <property type="match status" value="1"/>
</dbReference>
<dbReference type="AlphaFoldDB" id="A0A0D6P926"/>
<evidence type="ECO:0000313" key="3">
    <source>
        <dbReference type="Proteomes" id="UP000032680"/>
    </source>
</evidence>
<keyword evidence="3" id="KW-1185">Reference proteome</keyword>
<proteinExistence type="predicted"/>
<dbReference type="InterPro" id="IPR029058">
    <property type="entry name" value="AB_hydrolase_fold"/>
</dbReference>
<dbReference type="PRINTS" id="PR00111">
    <property type="entry name" value="ABHYDROLASE"/>
</dbReference>
<reference evidence="2 3" key="1">
    <citation type="submission" date="2012-11" db="EMBL/GenBank/DDBJ databases">
        <title>Whole genome sequence of Acidisphaera rubrifaciens HS-AP3.</title>
        <authorList>
            <person name="Azuma Y."/>
            <person name="Higashiura N."/>
            <person name="Hirakawa H."/>
            <person name="Matsushita K."/>
        </authorList>
    </citation>
    <scope>NUCLEOTIDE SEQUENCE [LARGE SCALE GENOMIC DNA]</scope>
    <source>
        <strain evidence="2 3">HS-AP3</strain>
    </source>
</reference>
<name>A0A0D6P926_9PROT</name>
<comment type="caution">
    <text evidence="2">The sequence shown here is derived from an EMBL/GenBank/DDBJ whole genome shotgun (WGS) entry which is preliminary data.</text>
</comment>
<dbReference type="Proteomes" id="UP000032680">
    <property type="component" value="Unassembled WGS sequence"/>
</dbReference>